<dbReference type="EMBL" id="RDQH01000331">
    <property type="protein sequence ID" value="RXH99733.1"/>
    <property type="molecule type" value="Genomic_DNA"/>
</dbReference>
<name>A0A498K0C2_MALDO</name>
<evidence type="ECO:0000313" key="2">
    <source>
        <dbReference type="Proteomes" id="UP000290289"/>
    </source>
</evidence>
<evidence type="ECO:0000313" key="1">
    <source>
        <dbReference type="EMBL" id="RXH99733.1"/>
    </source>
</evidence>
<organism evidence="1 2">
    <name type="scientific">Malus domestica</name>
    <name type="common">Apple</name>
    <name type="synonym">Pyrus malus</name>
    <dbReference type="NCBI Taxonomy" id="3750"/>
    <lineage>
        <taxon>Eukaryota</taxon>
        <taxon>Viridiplantae</taxon>
        <taxon>Streptophyta</taxon>
        <taxon>Embryophyta</taxon>
        <taxon>Tracheophyta</taxon>
        <taxon>Spermatophyta</taxon>
        <taxon>Magnoliopsida</taxon>
        <taxon>eudicotyledons</taxon>
        <taxon>Gunneridae</taxon>
        <taxon>Pentapetalae</taxon>
        <taxon>rosids</taxon>
        <taxon>fabids</taxon>
        <taxon>Rosales</taxon>
        <taxon>Rosaceae</taxon>
        <taxon>Amygdaloideae</taxon>
        <taxon>Maleae</taxon>
        <taxon>Malus</taxon>
    </lineage>
</organism>
<reference evidence="1 2" key="1">
    <citation type="submission" date="2018-10" db="EMBL/GenBank/DDBJ databases">
        <title>A high-quality apple genome assembly.</title>
        <authorList>
            <person name="Hu J."/>
        </authorList>
    </citation>
    <scope>NUCLEOTIDE SEQUENCE [LARGE SCALE GENOMIC DNA]</scope>
    <source>
        <strain evidence="2">cv. HFTH1</strain>
        <tissue evidence="1">Young leaf</tissue>
    </source>
</reference>
<comment type="caution">
    <text evidence="1">The sequence shown here is derived from an EMBL/GenBank/DDBJ whole genome shotgun (WGS) entry which is preliminary data.</text>
</comment>
<accession>A0A498K0C2</accession>
<dbReference type="AlphaFoldDB" id="A0A498K0C2"/>
<sequence length="87" mass="9843">MAVSLAEARGPRLIHWVAVGIRGSSLFHYITINPEVRVTKENRAVGALDNDVEGEMYKEHFLRKFVYNKAPKIMPGINDFVTDPCKN</sequence>
<dbReference type="PANTHER" id="PTHR33417">
    <property type="entry name" value="G-BOX BINDING PROTEIN"/>
    <property type="match status" value="1"/>
</dbReference>
<dbReference type="Proteomes" id="UP000290289">
    <property type="component" value="Chromosome 5"/>
</dbReference>
<protein>
    <submittedName>
        <fullName evidence="1">Uncharacterized protein</fullName>
    </submittedName>
</protein>
<proteinExistence type="predicted"/>
<gene>
    <name evidence="1" type="ORF">DVH24_021535</name>
</gene>
<keyword evidence="2" id="KW-1185">Reference proteome</keyword>